<keyword evidence="2" id="KW-0378">Hydrolase</keyword>
<dbReference type="OrthoDB" id="2801544at2759"/>
<dbReference type="AlphaFoldDB" id="A0A167YFK3"/>
<evidence type="ECO:0000256" key="3">
    <source>
        <dbReference type="ARBA" id="ARBA00022840"/>
    </source>
</evidence>
<dbReference type="SUPFAM" id="SSF52540">
    <property type="entry name" value="P-loop containing nucleoside triphosphate hydrolases"/>
    <property type="match status" value="2"/>
</dbReference>
<dbReference type="PANTHER" id="PTHR45626">
    <property type="entry name" value="TRANSCRIPTION TERMINATION FACTOR 2-RELATED"/>
    <property type="match status" value="1"/>
</dbReference>
<reference evidence="6 7" key="1">
    <citation type="journal article" date="2016" name="Genome Biol. Evol.">
        <title>Divergent and convergent evolution of fungal pathogenicity.</title>
        <authorList>
            <person name="Shang Y."/>
            <person name="Xiao G."/>
            <person name="Zheng P."/>
            <person name="Cen K."/>
            <person name="Zhan S."/>
            <person name="Wang C."/>
        </authorList>
    </citation>
    <scope>NUCLEOTIDE SEQUENCE [LARGE SCALE GENOMIC DNA]</scope>
    <source>
        <strain evidence="6 7">ARSEF 7405</strain>
    </source>
</reference>
<evidence type="ECO:0000256" key="2">
    <source>
        <dbReference type="ARBA" id="ARBA00022801"/>
    </source>
</evidence>
<dbReference type="GO" id="GO:0008094">
    <property type="term" value="F:ATP-dependent activity, acting on DNA"/>
    <property type="evidence" value="ECO:0007669"/>
    <property type="project" value="TreeGrafter"/>
</dbReference>
<feature type="region of interest" description="Disordered" evidence="4">
    <location>
        <begin position="1030"/>
        <end position="1204"/>
    </location>
</feature>
<dbReference type="InterPro" id="IPR001650">
    <property type="entry name" value="Helicase_C-like"/>
</dbReference>
<feature type="compositionally biased region" description="Basic and acidic residues" evidence="4">
    <location>
        <begin position="786"/>
        <end position="805"/>
    </location>
</feature>
<dbReference type="InterPro" id="IPR050628">
    <property type="entry name" value="SNF2_RAD54_helicase_TF"/>
</dbReference>
<dbReference type="GO" id="GO:0016787">
    <property type="term" value="F:hydrolase activity"/>
    <property type="evidence" value="ECO:0007669"/>
    <property type="project" value="UniProtKB-KW"/>
</dbReference>
<feature type="compositionally biased region" description="Basic and acidic residues" evidence="4">
    <location>
        <begin position="1"/>
        <end position="11"/>
    </location>
</feature>
<dbReference type="InterPro" id="IPR014001">
    <property type="entry name" value="Helicase_ATP-bd"/>
</dbReference>
<feature type="compositionally biased region" description="Low complexity" evidence="4">
    <location>
        <begin position="1192"/>
        <end position="1204"/>
    </location>
</feature>
<proteinExistence type="predicted"/>
<dbReference type="Pfam" id="PF00176">
    <property type="entry name" value="SNF2-rel_dom"/>
    <property type="match status" value="1"/>
</dbReference>
<feature type="compositionally biased region" description="Polar residues" evidence="4">
    <location>
        <begin position="1083"/>
        <end position="1094"/>
    </location>
</feature>
<dbReference type="InterPro" id="IPR049730">
    <property type="entry name" value="SNF2/RAD54-like_C"/>
</dbReference>
<comment type="caution">
    <text evidence="6">The sequence shown here is derived from an EMBL/GenBank/DDBJ whole genome shotgun (WGS) entry which is preliminary data.</text>
</comment>
<feature type="compositionally biased region" description="Polar residues" evidence="4">
    <location>
        <begin position="29"/>
        <end position="38"/>
    </location>
</feature>
<evidence type="ECO:0000313" key="7">
    <source>
        <dbReference type="Proteomes" id="UP000242877"/>
    </source>
</evidence>
<dbReference type="Proteomes" id="UP000242877">
    <property type="component" value="Unassembled WGS sequence"/>
</dbReference>
<dbReference type="InterPro" id="IPR027417">
    <property type="entry name" value="P-loop_NTPase"/>
</dbReference>
<evidence type="ECO:0000256" key="4">
    <source>
        <dbReference type="SAM" id="MobiDB-lite"/>
    </source>
</evidence>
<dbReference type="GO" id="GO:0005524">
    <property type="term" value="F:ATP binding"/>
    <property type="evidence" value="ECO:0007669"/>
    <property type="project" value="UniProtKB-KW"/>
</dbReference>
<dbReference type="GO" id="GO:0005634">
    <property type="term" value="C:nucleus"/>
    <property type="evidence" value="ECO:0007669"/>
    <property type="project" value="TreeGrafter"/>
</dbReference>
<name>A0A167YFK3_9EURO</name>
<keyword evidence="7" id="KW-1185">Reference proteome</keyword>
<keyword evidence="1" id="KW-0547">Nucleotide-binding</keyword>
<evidence type="ECO:0000259" key="5">
    <source>
        <dbReference type="PROSITE" id="PS51194"/>
    </source>
</evidence>
<dbReference type="InterPro" id="IPR000330">
    <property type="entry name" value="SNF2_N"/>
</dbReference>
<dbReference type="CDD" id="cd18793">
    <property type="entry name" value="SF2_C_SNF"/>
    <property type="match status" value="1"/>
</dbReference>
<accession>A0A167YFK3</accession>
<keyword evidence="6" id="KW-0347">Helicase</keyword>
<feature type="compositionally biased region" description="Low complexity" evidence="4">
    <location>
        <begin position="1035"/>
        <end position="1048"/>
    </location>
</feature>
<keyword evidence="3" id="KW-0067">ATP-binding</keyword>
<protein>
    <submittedName>
        <fullName evidence="6">SNF2 family helicase</fullName>
    </submittedName>
</protein>
<evidence type="ECO:0000313" key="6">
    <source>
        <dbReference type="EMBL" id="KZZ91277.1"/>
    </source>
</evidence>
<dbReference type="SMART" id="SM00487">
    <property type="entry name" value="DEXDc"/>
    <property type="match status" value="1"/>
</dbReference>
<dbReference type="PROSITE" id="PS51194">
    <property type="entry name" value="HELICASE_CTER"/>
    <property type="match status" value="1"/>
</dbReference>
<evidence type="ECO:0000256" key="1">
    <source>
        <dbReference type="ARBA" id="ARBA00022741"/>
    </source>
</evidence>
<organism evidence="6 7">
    <name type="scientific">Ascosphaera apis ARSEF 7405</name>
    <dbReference type="NCBI Taxonomy" id="392613"/>
    <lineage>
        <taxon>Eukaryota</taxon>
        <taxon>Fungi</taxon>
        <taxon>Dikarya</taxon>
        <taxon>Ascomycota</taxon>
        <taxon>Pezizomycotina</taxon>
        <taxon>Eurotiomycetes</taxon>
        <taxon>Eurotiomycetidae</taxon>
        <taxon>Onygenales</taxon>
        <taxon>Ascosphaeraceae</taxon>
        <taxon>Ascosphaera</taxon>
    </lineage>
</organism>
<feature type="region of interest" description="Disordered" evidence="4">
    <location>
        <begin position="1"/>
        <end position="51"/>
    </location>
</feature>
<gene>
    <name evidence="6" type="ORF">AAP_03447</name>
</gene>
<sequence length="1204" mass="135612">MSSHSESRTAESNDTSSDALPELIMLGSRPSSARLTSRSSRDVAPGRPAHPNMDNFFPVGVIRKSRSSPSMFDYQNIEGDIQLLVIDGYIHITRHAHKCHADREVLRVYVSRQAAQAQQALRSLRKVMSKIDASRRAWECDYECNDYAEHRVPIEHDSLFYVFNTLQSPEPNPSLVDKHSREAMLDLLEGDVGGCLKTTLYEYQRRSAAYMVQKESRQAYNLDPRLEEVYGPDGSYYYYDQVVGTVLPEKRLYPSVKGGILAETMGYGKTLICISTIVATRGHLPHMMEDPFIECDAESRGNSGARTLLEMAAAANARYCRPWTGVLHLATGRQMFEKYQNAYLSHRDKSASSRYSQRREQEASRLIISSATLVIVPPNLVTHWRQEIAKHVNEGALKILVVNNDAKLPPAKELATYDIVLFSKARFSNEITALNNLSLVRRRWSTIRPDEGAEQFSPLRQIYWLRVIVDEGHNFATQSQSLQIFRLLHVERRWIVSGTPSKGLYGVEVPLGAAETGEESSILESRRTGIIEQEKGNLEQLRAMLTEFLAVQPWSNHGQDSARWSVYMQPTELRYGPILRRTLQSLVVRHQPHDVEITLPPLSNKVVALEPTYYDKLTANLFIFLLTVNVIESEGRGEYMFLEKNKKHLVRLINNLRQAGFWWVGIKYSSVAETLKRAQDYIEEKGSAIAQDDLILLRQAIHYGELALDDTLWKAYTDAEQLGILVEDFPLHARQEWSLAPVHQDVSMLSLSQAVSVKEYVEKHHGSVEAFDGLPGQGLRHRIMTSHHDTPRKPKTKSELLKDTPPKSMHSKRKSGAAAAQEEGAEVHSDFRKTRIVATASAKLTYLLDRVQELEKTEKIIIFYEHQHFGDWIACGLELLNINHLLYGGDQKKRNESLSQFLHSEEIRVMVMDLKQASHGLHVACASRVFIVTPIWNPNVEGQAIKRAHRMSQTKPVFVETLVLKGTLEEKMLQRRKEMQTSSEGMKHAEDLLADRTMNDIIKQERFIELDESANSTKFAPLEHPCPLFKIPPASEHTMSISSSSHSTPRPRLEAMPGPRSAPPASRGRSVRFDIDNRARSAAVQTPATRSPAVQTPAIRSPAVQAPAPRSPAVRTPIGRSSAAQTSAVRSPRPVRPTFTSPAGISYDRPIVLSPSPSPSKRTAKPPPEFALPQARKRRRVAILDTEDPFVESSSSTTERPPPS</sequence>
<dbReference type="EMBL" id="AZGZ01000014">
    <property type="protein sequence ID" value="KZZ91277.1"/>
    <property type="molecule type" value="Genomic_DNA"/>
</dbReference>
<dbReference type="GO" id="GO:0006281">
    <property type="term" value="P:DNA repair"/>
    <property type="evidence" value="ECO:0007669"/>
    <property type="project" value="TreeGrafter"/>
</dbReference>
<dbReference type="PANTHER" id="PTHR45626:SF51">
    <property type="entry name" value="SNF2-RELATED DOMAIN-CONTAINING PROTEIN"/>
    <property type="match status" value="1"/>
</dbReference>
<feature type="region of interest" description="Disordered" evidence="4">
    <location>
        <begin position="785"/>
        <end position="826"/>
    </location>
</feature>
<dbReference type="Pfam" id="PF00271">
    <property type="entry name" value="Helicase_C"/>
    <property type="match status" value="1"/>
</dbReference>
<dbReference type="Gene3D" id="3.40.50.300">
    <property type="entry name" value="P-loop containing nucleotide triphosphate hydrolases"/>
    <property type="match status" value="2"/>
</dbReference>
<feature type="domain" description="Helicase C-terminal" evidence="5">
    <location>
        <begin position="843"/>
        <end position="1001"/>
    </location>
</feature>
<dbReference type="VEuPathDB" id="FungiDB:AAP_03447"/>
<dbReference type="GO" id="GO:0004386">
    <property type="term" value="F:helicase activity"/>
    <property type="evidence" value="ECO:0007669"/>
    <property type="project" value="UniProtKB-KW"/>
</dbReference>
<dbReference type="CDD" id="cd18008">
    <property type="entry name" value="DEXDc_SHPRH-like"/>
    <property type="match status" value="1"/>
</dbReference>